<dbReference type="InterPro" id="IPR001362">
    <property type="entry name" value="Glyco_hydro_32"/>
</dbReference>
<evidence type="ECO:0000256" key="12">
    <source>
        <dbReference type="SAM" id="SignalP"/>
    </source>
</evidence>
<dbReference type="InterPro" id="IPR013189">
    <property type="entry name" value="Glyco_hydro_32_C"/>
</dbReference>
<feature type="signal peptide" evidence="12">
    <location>
        <begin position="1"/>
        <end position="18"/>
    </location>
</feature>
<evidence type="ECO:0000256" key="3">
    <source>
        <dbReference type="ARBA" id="ARBA00022801"/>
    </source>
</evidence>
<dbReference type="Gene3D" id="2.115.10.20">
    <property type="entry name" value="Glycosyl hydrolase domain, family 43"/>
    <property type="match status" value="1"/>
</dbReference>
<feature type="domain" description="Glycosyl hydrolase family 32 N-terminal" evidence="13">
    <location>
        <begin position="68"/>
        <end position="385"/>
    </location>
</feature>
<dbReference type="SUPFAM" id="SSF49899">
    <property type="entry name" value="Concanavalin A-like lectins/glucanases"/>
    <property type="match status" value="1"/>
</dbReference>
<keyword evidence="2 12" id="KW-0732">Signal</keyword>
<dbReference type="GO" id="GO:0005975">
    <property type="term" value="P:carbohydrate metabolic process"/>
    <property type="evidence" value="ECO:0007669"/>
    <property type="project" value="InterPro"/>
</dbReference>
<evidence type="ECO:0000256" key="9">
    <source>
        <dbReference type="ARBA" id="ARBA00055267"/>
    </source>
</evidence>
<dbReference type="FunFam" id="2.115.10.20:FF:000001">
    <property type="entry name" value="Beta-fructofuranosidase, insoluble isoenzyme CWINV1"/>
    <property type="match status" value="1"/>
</dbReference>
<keyword evidence="5" id="KW-0325">Glycoprotein</keyword>
<dbReference type="PANTHER" id="PTHR31953">
    <property type="entry name" value="BETA-FRUCTOFURANOSIDASE, INSOLUBLE ISOENZYME CWINV1-RELATED"/>
    <property type="match status" value="1"/>
</dbReference>
<dbReference type="InterPro" id="IPR013148">
    <property type="entry name" value="Glyco_hydro_32_N"/>
</dbReference>
<evidence type="ECO:0000256" key="2">
    <source>
        <dbReference type="ARBA" id="ARBA00022729"/>
    </source>
</evidence>
<evidence type="ECO:0000256" key="11">
    <source>
        <dbReference type="RuleBase" id="RU362110"/>
    </source>
</evidence>
<dbReference type="InterPro" id="IPR013320">
    <property type="entry name" value="ConA-like_dom_sf"/>
</dbReference>
<keyword evidence="6 11" id="KW-0326">Glycosidase</keyword>
<evidence type="ECO:0000256" key="6">
    <source>
        <dbReference type="ARBA" id="ARBA00023295"/>
    </source>
</evidence>
<dbReference type="SMART" id="SM00640">
    <property type="entry name" value="Glyco_32"/>
    <property type="match status" value="1"/>
</dbReference>
<comment type="similarity">
    <text evidence="1 11">Belongs to the glycosyl hydrolase 32 family.</text>
</comment>
<evidence type="ECO:0000256" key="7">
    <source>
        <dbReference type="ARBA" id="ARBA00037006"/>
    </source>
</evidence>
<evidence type="ECO:0000256" key="8">
    <source>
        <dbReference type="ARBA" id="ARBA00038881"/>
    </source>
</evidence>
<dbReference type="GO" id="GO:0033948">
    <property type="term" value="F:fructan beta-(2,1)-fructosidase activity"/>
    <property type="evidence" value="ECO:0007669"/>
    <property type="project" value="UniProtKB-EC"/>
</dbReference>
<dbReference type="EMBL" id="MH160446">
    <property type="protein sequence ID" value="AWT08284.1"/>
    <property type="molecule type" value="mRNA"/>
</dbReference>
<sequence length="599" mass="66626">MAQAWAILLPVLALASYASHLLLPTYITGPLCTGGDGGGRSSFLCAQPPKEKDQDPSPASTMYKTAFHFQPAKNWMNDPSGPMYFNGIYHEFYQYNLNGPIFGDIVWGHSVSTDLVNWIGLEPALVRDTPSDIDGCWTGSVTILPGGKPVIIYTGGDKDQHQAQNIAFPKNRSDPYLREWVKAANNPVLRPDEPGMNSIEFRDPTTGWIGPDGLWRMAVGGELNGYSAALLYKSEDFLNWTRVDHPLYAHNGSNMWECPDFFAVLPGNNGGLDLSTAIPQGAKHALKMSVDSVDKYMIGVYDLQRDAFVPDNVVEDRRLWLRIDYGTFYASKSFFDSNKGRRIIWGWSRETDSPSDDLVKGWAGLHTIPRTIWLAGDGKQLLQWPVEEIESLRTNEINHQGLELNKGDLFEIKEVDAFQADVEIDFELASIDDADPFDPSWLLDPEKHCGEAGASVPGGIGPFGLVILASDNMDEHTEVYFRVYKSQEKYMVLMCSDLRRSSLRPELEKPAYGGFFEFDLAKERKISLRTLVDRSAVESFGGGGRVCITSRVYPAVLADVGRAHIYAFNNGSATVSVPRLSAWTMRKAQVNVEKGWSAI</sequence>
<keyword evidence="4" id="KW-1015">Disulfide bond</keyword>
<protein>
    <recommendedName>
        <fullName evidence="10">Fructan 1-exohydrolase</fullName>
        <ecNumber evidence="8">3.2.1.153</ecNumber>
    </recommendedName>
</protein>
<organism evidence="15">
    <name type="scientific">Secale cereale</name>
    <name type="common">Rye</name>
    <dbReference type="NCBI Taxonomy" id="4550"/>
    <lineage>
        <taxon>Eukaryota</taxon>
        <taxon>Viridiplantae</taxon>
        <taxon>Streptophyta</taxon>
        <taxon>Embryophyta</taxon>
        <taxon>Tracheophyta</taxon>
        <taxon>Spermatophyta</taxon>
        <taxon>Magnoliopsida</taxon>
        <taxon>Liliopsida</taxon>
        <taxon>Poales</taxon>
        <taxon>Poaceae</taxon>
        <taxon>BOP clade</taxon>
        <taxon>Pooideae</taxon>
        <taxon>Triticodae</taxon>
        <taxon>Triticeae</taxon>
        <taxon>Hordeinae</taxon>
        <taxon>Secale</taxon>
    </lineage>
</organism>
<evidence type="ECO:0000259" key="14">
    <source>
        <dbReference type="Pfam" id="PF08244"/>
    </source>
</evidence>
<dbReference type="CDD" id="cd18624">
    <property type="entry name" value="GH32_Fruct1-like"/>
    <property type="match status" value="1"/>
</dbReference>
<dbReference type="Pfam" id="PF08244">
    <property type="entry name" value="Glyco_hydro_32C"/>
    <property type="match status" value="1"/>
</dbReference>
<comment type="function">
    <text evidence="9">Hydrolyzes inulin-type beta-(2,1)-fructans. May play a role as a beta-(2,1)-trimmer during graminan biosynthesis.</text>
</comment>
<evidence type="ECO:0000313" key="15">
    <source>
        <dbReference type="EMBL" id="AWT08284.1"/>
    </source>
</evidence>
<evidence type="ECO:0000256" key="10">
    <source>
        <dbReference type="ARBA" id="ARBA00073165"/>
    </source>
</evidence>
<dbReference type="Pfam" id="PF00251">
    <property type="entry name" value="Glyco_hydro_32N"/>
    <property type="match status" value="1"/>
</dbReference>
<comment type="catalytic activity">
    <reaction evidence="7">
        <text>Hydrolysis of terminal, non-reducing (2-&gt;1)-linked beta-D-fructofuranose residues in fructans.</text>
        <dbReference type="EC" id="3.2.1.153"/>
    </reaction>
</comment>
<evidence type="ECO:0000256" key="1">
    <source>
        <dbReference type="ARBA" id="ARBA00009902"/>
    </source>
</evidence>
<keyword evidence="3 11" id="KW-0378">Hydrolase</keyword>
<dbReference type="InterPro" id="IPR050551">
    <property type="entry name" value="Fructan_Metab_Enzymes"/>
</dbReference>
<dbReference type="SUPFAM" id="SSF75005">
    <property type="entry name" value="Arabinanase/levansucrase/invertase"/>
    <property type="match status" value="1"/>
</dbReference>
<feature type="domain" description="Glycosyl hydrolase family 32 C-terminal" evidence="14">
    <location>
        <begin position="388"/>
        <end position="583"/>
    </location>
</feature>
<name>A0A2U9N3P4_SECCE</name>
<dbReference type="AlphaFoldDB" id="A0A2U9N3P4"/>
<feature type="chain" id="PRO_5016076482" description="Fructan 1-exohydrolase" evidence="12">
    <location>
        <begin position="19"/>
        <end position="599"/>
    </location>
</feature>
<evidence type="ECO:0000256" key="4">
    <source>
        <dbReference type="ARBA" id="ARBA00023157"/>
    </source>
</evidence>
<dbReference type="InterPro" id="IPR023296">
    <property type="entry name" value="Glyco_hydro_beta-prop_sf"/>
</dbReference>
<evidence type="ECO:0000256" key="5">
    <source>
        <dbReference type="ARBA" id="ARBA00023180"/>
    </source>
</evidence>
<dbReference type="Gene3D" id="2.60.120.560">
    <property type="entry name" value="Exo-inulinase, domain 1"/>
    <property type="match status" value="1"/>
</dbReference>
<reference evidence="15" key="1">
    <citation type="journal article" date="2018" name="Curr. Genet.">
        <title>Manipulation of cytokinin level in the ergot fungus Claviceps purpurea emphasizes its contribution to virulence.</title>
        <authorList>
            <person name="Kind S."/>
            <person name="Hinsch J."/>
            <person name="Vrabka J."/>
            <person name="Hradilova M."/>
            <person name="Majeska-Cudejkova M."/>
            <person name="Tudzynski P."/>
            <person name="Galuszka P."/>
        </authorList>
    </citation>
    <scope>NUCLEOTIDE SEQUENCE</scope>
</reference>
<evidence type="ECO:0000259" key="13">
    <source>
        <dbReference type="Pfam" id="PF00251"/>
    </source>
</evidence>
<accession>A0A2U9N3P4</accession>
<dbReference type="FunFam" id="2.60.120.560:FF:000002">
    <property type="entry name" value="Beta-fructofuranosidase, insoluble isoenzyme CWINV1"/>
    <property type="match status" value="1"/>
</dbReference>
<dbReference type="EC" id="3.2.1.153" evidence="8"/>
<proteinExistence type="evidence at transcript level"/>